<feature type="signal peptide" evidence="1">
    <location>
        <begin position="1"/>
        <end position="26"/>
    </location>
</feature>
<comment type="caution">
    <text evidence="2">The sequence shown here is derived from an EMBL/GenBank/DDBJ whole genome shotgun (WGS) entry which is preliminary data.</text>
</comment>
<evidence type="ECO:0000256" key="1">
    <source>
        <dbReference type="SAM" id="SignalP"/>
    </source>
</evidence>
<evidence type="ECO:0000313" key="2">
    <source>
        <dbReference type="EMBL" id="EFB1700764.1"/>
    </source>
</evidence>
<name>A0A8S7C1Y2_ECOLX</name>
<evidence type="ECO:0000313" key="3">
    <source>
        <dbReference type="Proteomes" id="UP000533284"/>
    </source>
</evidence>
<protein>
    <submittedName>
        <fullName evidence="2">Uncharacterized protein</fullName>
    </submittedName>
</protein>
<dbReference type="AlphaFoldDB" id="A0A8S7C1Y2"/>
<accession>A0A8S7C1Y2</accession>
<dbReference type="Proteomes" id="UP000533284">
    <property type="component" value="Unassembled WGS sequence"/>
</dbReference>
<proteinExistence type="predicted"/>
<dbReference type="EMBL" id="AASDBN010000104">
    <property type="protein sequence ID" value="EFB1700764.1"/>
    <property type="molecule type" value="Genomic_DNA"/>
</dbReference>
<keyword evidence="1" id="KW-0732">Signal</keyword>
<organism evidence="2 3">
    <name type="scientific">Escherichia coli</name>
    <dbReference type="NCBI Taxonomy" id="562"/>
    <lineage>
        <taxon>Bacteria</taxon>
        <taxon>Pseudomonadati</taxon>
        <taxon>Pseudomonadota</taxon>
        <taxon>Gammaproteobacteria</taxon>
        <taxon>Enterobacterales</taxon>
        <taxon>Enterobacteriaceae</taxon>
        <taxon>Escherichia</taxon>
    </lineage>
</organism>
<dbReference type="RefSeq" id="WP_061586529.1">
    <property type="nucleotide sequence ID" value="NZ_AP024115.1"/>
</dbReference>
<sequence length="139" mass="16097">MFIFRKIVLGAIFLLTLFTLGQSALANQNYEDVNQFYKNTVDKKEYEEYSDSKTKVRELVIVRKLPDLIDTISWGDEKGKQRLKEEVVSDAKDINSEGLVYFFFSLKDTGNKVSYKYALFNADTKKPISTAESDWVKQK</sequence>
<gene>
    <name evidence="2" type="ORF">FJQ40_26075</name>
</gene>
<feature type="chain" id="PRO_5035780237" evidence="1">
    <location>
        <begin position="27"/>
        <end position="139"/>
    </location>
</feature>
<reference evidence="2 3" key="1">
    <citation type="submission" date="2019-06" db="EMBL/GenBank/DDBJ databases">
        <authorList>
            <consortium name="GenomeTrakr network: Whole genome sequencing for foodborne pathogen traceback"/>
        </authorList>
    </citation>
    <scope>NUCLEOTIDE SEQUENCE [LARGE SCALE GENOMIC DNA]</scope>
    <source>
        <strain evidence="2 3">PSU-1847</strain>
    </source>
</reference>